<protein>
    <submittedName>
        <fullName evidence="1">Uncharacterized protein</fullName>
    </submittedName>
</protein>
<evidence type="ECO:0000313" key="2">
    <source>
        <dbReference type="Proteomes" id="UP000790709"/>
    </source>
</evidence>
<dbReference type="EMBL" id="MU266529">
    <property type="protein sequence ID" value="KAH7921382.1"/>
    <property type="molecule type" value="Genomic_DNA"/>
</dbReference>
<keyword evidence="2" id="KW-1185">Reference proteome</keyword>
<evidence type="ECO:0000313" key="1">
    <source>
        <dbReference type="EMBL" id="KAH7921382.1"/>
    </source>
</evidence>
<comment type="caution">
    <text evidence="1">The sequence shown here is derived from an EMBL/GenBank/DDBJ whole genome shotgun (WGS) entry which is preliminary data.</text>
</comment>
<sequence length="1048" mass="117365">MTGSPSAATLNSLVFSGCEAWELDQNELVGHSGHGKVSPGQSVAGPSTWVKQEESSEQKPISDAYVEVFEEMIATVIKYDEHLLSPEEIDQFAAYNNLSGNAKFLMVKLLLRKPDTWYRLESLNYGTQMGGIEGLVNAIEELCRSTPDPLGALMQEELQIKEEEQEVIDLTLDDEDELPQEPVNPPPEPQEPQAAPPPFDVLPKGEEETVPEAIILAEDETIMDLRSLLECLKVDELKVIAKQWKLKSILKKSDIISALLSSTSTQTTLSFPVPTSKDKCTTGKPLHQTKLPFSNKKLRTSQERLREVVIKSLRKCIRVDSNFFTVVRRANLIFFRSTQYTPDLLLPALLCRFNKRFYAAYECARTNDIWRTREDLLAYEAALELEGRVDAILGGDTTVKGDRSIISETPARATSHQFRTPVTPAKVPHAPAFSSPLVTPTVKGKGKANMPGIDEDAEIDLKVNVEVDVKPESPRVRGARMVSEILDTVYPQWEVLVKTKGEEDGRRFGLERFDCGHVLTRVVCKGAYALGILGDYNREVNVLEALLAQKRWRRGRRGRWHERRLVVLMTHFANDEATTIRAMNGVIEALEDTDTHIVYRPKLERRLTRLEKRLGLSPGDRHTSEGKLRDAEKVTFEGVRIRHRAASLALDRTGRNTKNAVIMTTPKKNPDIRQHLPLSSAAPRIKNEKPLITPVEAKGKQPAYEQKGKSIWSGRDGVEVNVETFALQQYENQGFKGIHCETQVLHMMFGLLFWDIIFSPIPGAFETPYQSAPLDIAEDSFYHSRKDAIEQRLSDIENGGAVEIVKRIDGEHREKGTWCVGVKWETFTSEDLVDIVNCLGGQALSVICRVFCEDYAGRCSGGPDLFLWNAEKGICKFVEVKGPGDSLQENQKVWIDLLLRAPVAVELCHVEEKDAAPRKGKRKRGNAKKGKLGAKNMPESDEESEMPIIESEDEPDELAPSSQTLGNDELHPPRRSTRSRSRTLLSHETHAPSVDYNAPVKSSVSPDVEMDLTPSQEAVKKRRLVNRAEVLIVSPKKKQKLSHPSLGV</sequence>
<gene>
    <name evidence="1" type="ORF">BV22DRAFT_1198248</name>
</gene>
<name>A0ACB8B6T4_9AGAM</name>
<reference evidence="1" key="1">
    <citation type="journal article" date="2021" name="New Phytol.">
        <title>Evolutionary innovations through gain and loss of genes in the ectomycorrhizal Boletales.</title>
        <authorList>
            <person name="Wu G."/>
            <person name="Miyauchi S."/>
            <person name="Morin E."/>
            <person name="Kuo A."/>
            <person name="Drula E."/>
            <person name="Varga T."/>
            <person name="Kohler A."/>
            <person name="Feng B."/>
            <person name="Cao Y."/>
            <person name="Lipzen A."/>
            <person name="Daum C."/>
            <person name="Hundley H."/>
            <person name="Pangilinan J."/>
            <person name="Johnson J."/>
            <person name="Barry K."/>
            <person name="LaButti K."/>
            <person name="Ng V."/>
            <person name="Ahrendt S."/>
            <person name="Min B."/>
            <person name="Choi I.G."/>
            <person name="Park H."/>
            <person name="Plett J.M."/>
            <person name="Magnuson J."/>
            <person name="Spatafora J.W."/>
            <person name="Nagy L.G."/>
            <person name="Henrissat B."/>
            <person name="Grigoriev I.V."/>
            <person name="Yang Z.L."/>
            <person name="Xu J."/>
            <person name="Martin F.M."/>
        </authorList>
    </citation>
    <scope>NUCLEOTIDE SEQUENCE</scope>
    <source>
        <strain evidence="1">KUC20120723A-06</strain>
    </source>
</reference>
<proteinExistence type="predicted"/>
<organism evidence="1 2">
    <name type="scientific">Leucogyrophana mollusca</name>
    <dbReference type="NCBI Taxonomy" id="85980"/>
    <lineage>
        <taxon>Eukaryota</taxon>
        <taxon>Fungi</taxon>
        <taxon>Dikarya</taxon>
        <taxon>Basidiomycota</taxon>
        <taxon>Agaricomycotina</taxon>
        <taxon>Agaricomycetes</taxon>
        <taxon>Agaricomycetidae</taxon>
        <taxon>Boletales</taxon>
        <taxon>Boletales incertae sedis</taxon>
        <taxon>Leucogyrophana</taxon>
    </lineage>
</organism>
<accession>A0ACB8B6T4</accession>
<dbReference type="Proteomes" id="UP000790709">
    <property type="component" value="Unassembled WGS sequence"/>
</dbReference>